<dbReference type="RefSeq" id="WP_021283606.1">
    <property type="nucleotide sequence ID" value="NZ_JAGGLL010000008.1"/>
</dbReference>
<name>A0ABS4K129_9CLOT</name>
<evidence type="ECO:0008006" key="4">
    <source>
        <dbReference type="Google" id="ProtNLM"/>
    </source>
</evidence>
<proteinExistence type="predicted"/>
<dbReference type="Proteomes" id="UP001519308">
    <property type="component" value="Unassembled WGS sequence"/>
</dbReference>
<evidence type="ECO:0000313" key="2">
    <source>
        <dbReference type="EMBL" id="MBP2021479.1"/>
    </source>
</evidence>
<accession>A0ABS4K129</accession>
<dbReference type="PROSITE" id="PS51257">
    <property type="entry name" value="PROKAR_LIPOPROTEIN"/>
    <property type="match status" value="1"/>
</dbReference>
<protein>
    <recommendedName>
        <fullName evidence="4">DUF4878 domain-containing protein</fullName>
    </recommendedName>
</protein>
<dbReference type="EMBL" id="JAGGLL010000008">
    <property type="protein sequence ID" value="MBP2021479.1"/>
    <property type="molecule type" value="Genomic_DNA"/>
</dbReference>
<sequence length="340" mass="37665">MKGFKKVVLFIMLITMTIAVYGCSSKTPSNSVKNYLEEVKKGENADFSKLLNQTLAKAKKDTEKQSEGAPNESTKKFMDSLKNLTYTINSEKINGDSATVNVKVNGPDMASVLGDFLQKAFTTAFSQAFSGNNATQEETDKLFDTMLVESMNNMKYTERTGDISLTKTNGEWKINNDDALTKLLVNLDNSLFNTQNEKPETAKKEVKEMVLNQPFIVETENGNYSLTIEGARATDKRNEFSGIEAKKVAFLDYTYENISFGQQSGQDLYIDGYAFQVLDDQGNVLGDYPVYDENRDPKNTPVGGKCKASATFALPTDSSNLNVTFTRGSEKVAKIIVPIK</sequence>
<keyword evidence="3" id="KW-1185">Reference proteome</keyword>
<feature type="signal peptide" evidence="1">
    <location>
        <begin position="1"/>
        <end position="21"/>
    </location>
</feature>
<evidence type="ECO:0000256" key="1">
    <source>
        <dbReference type="SAM" id="SignalP"/>
    </source>
</evidence>
<organism evidence="2 3">
    <name type="scientific">Clostridium punense</name>
    <dbReference type="NCBI Taxonomy" id="1054297"/>
    <lineage>
        <taxon>Bacteria</taxon>
        <taxon>Bacillati</taxon>
        <taxon>Bacillota</taxon>
        <taxon>Clostridia</taxon>
        <taxon>Eubacteriales</taxon>
        <taxon>Clostridiaceae</taxon>
        <taxon>Clostridium</taxon>
    </lineage>
</organism>
<reference evidence="2 3" key="1">
    <citation type="submission" date="2021-03" db="EMBL/GenBank/DDBJ databases">
        <title>Genomic Encyclopedia of Type Strains, Phase IV (KMG-IV): sequencing the most valuable type-strain genomes for metagenomic binning, comparative biology and taxonomic classification.</title>
        <authorList>
            <person name="Goeker M."/>
        </authorList>
    </citation>
    <scope>NUCLEOTIDE SEQUENCE [LARGE SCALE GENOMIC DNA]</scope>
    <source>
        <strain evidence="2 3">DSM 28650</strain>
    </source>
</reference>
<comment type="caution">
    <text evidence="2">The sequence shown here is derived from an EMBL/GenBank/DDBJ whole genome shotgun (WGS) entry which is preliminary data.</text>
</comment>
<gene>
    <name evidence="2" type="ORF">J2Z44_001275</name>
</gene>
<evidence type="ECO:0000313" key="3">
    <source>
        <dbReference type="Proteomes" id="UP001519308"/>
    </source>
</evidence>
<feature type="chain" id="PRO_5045402878" description="DUF4878 domain-containing protein" evidence="1">
    <location>
        <begin position="22"/>
        <end position="340"/>
    </location>
</feature>
<keyword evidence="1" id="KW-0732">Signal</keyword>